<dbReference type="Proteomes" id="UP000653565">
    <property type="component" value="Unassembled WGS sequence"/>
</dbReference>
<reference evidence="5" key="1">
    <citation type="journal article" date="2020" name="bioRxiv">
        <title>Genomic and phenotypic heterogeneity of clinical isolates of the human pathogens Aspergillus fumigatus, Aspergillus lentulus and Aspergillus fumigatiaffinis.</title>
        <authorList>
            <person name="dos Santos R.A.C."/>
            <person name="Steenwyk J.L."/>
            <person name="Rivero-Menendez O."/>
            <person name="Mead M.E."/>
            <person name="Silva L.P."/>
            <person name="Bastos R.W."/>
            <person name="Alastruey-Izquierdo A."/>
            <person name="Goldman G.H."/>
            <person name="Rokas A."/>
        </authorList>
    </citation>
    <scope>NUCLEOTIDE SEQUENCE</scope>
    <source>
        <strain evidence="5">CNM-CM6805</strain>
    </source>
</reference>
<dbReference type="GO" id="GO:0006397">
    <property type="term" value="P:mRNA processing"/>
    <property type="evidence" value="ECO:0007669"/>
    <property type="project" value="InterPro"/>
</dbReference>
<keyword evidence="3" id="KW-0812">Transmembrane</keyword>
<dbReference type="AlphaFoldDB" id="A0A8H4GV06"/>
<evidence type="ECO:0000256" key="3">
    <source>
        <dbReference type="SAM" id="Phobius"/>
    </source>
</evidence>
<feature type="compositionally biased region" description="Polar residues" evidence="2">
    <location>
        <begin position="142"/>
        <end position="151"/>
    </location>
</feature>
<gene>
    <name evidence="5" type="ORF">CNMCM6805_001624</name>
</gene>
<feature type="transmembrane region" description="Helical" evidence="3">
    <location>
        <begin position="429"/>
        <end position="456"/>
    </location>
</feature>
<feature type="compositionally biased region" description="Polar residues" evidence="2">
    <location>
        <begin position="635"/>
        <end position="645"/>
    </location>
</feature>
<dbReference type="GO" id="GO:0005634">
    <property type="term" value="C:nucleus"/>
    <property type="evidence" value="ECO:0007669"/>
    <property type="project" value="InterPro"/>
</dbReference>
<feature type="region of interest" description="Disordered" evidence="2">
    <location>
        <begin position="132"/>
        <end position="166"/>
    </location>
</feature>
<proteinExistence type="predicted"/>
<dbReference type="OrthoDB" id="193499at2759"/>
<dbReference type="InterPro" id="IPR012677">
    <property type="entry name" value="Nucleotide-bd_a/b_plait_sf"/>
</dbReference>
<keyword evidence="1" id="KW-0694">RNA-binding</keyword>
<dbReference type="Gene3D" id="3.30.70.330">
    <property type="match status" value="1"/>
</dbReference>
<comment type="caution">
    <text evidence="5">The sequence shown here is derived from an EMBL/GenBank/DDBJ whole genome shotgun (WGS) entry which is preliminary data.</text>
</comment>
<evidence type="ECO:0000259" key="4">
    <source>
        <dbReference type="PROSITE" id="PS50102"/>
    </source>
</evidence>
<dbReference type="Pfam" id="PF00076">
    <property type="entry name" value="RRM_1"/>
    <property type="match status" value="1"/>
</dbReference>
<feature type="compositionally biased region" description="Basic and acidic residues" evidence="2">
    <location>
        <begin position="1"/>
        <end position="11"/>
    </location>
</feature>
<feature type="compositionally biased region" description="Polar residues" evidence="2">
    <location>
        <begin position="347"/>
        <end position="358"/>
    </location>
</feature>
<protein>
    <recommendedName>
        <fullName evidence="4">RRM domain-containing protein</fullName>
    </recommendedName>
</protein>
<dbReference type="SMART" id="SM00360">
    <property type="entry name" value="RRM"/>
    <property type="match status" value="1"/>
</dbReference>
<feature type="compositionally biased region" description="Basic residues" evidence="2">
    <location>
        <begin position="814"/>
        <end position="829"/>
    </location>
</feature>
<feature type="region of interest" description="Disordered" evidence="2">
    <location>
        <begin position="620"/>
        <end position="704"/>
    </location>
</feature>
<dbReference type="EMBL" id="JAAAPX010000138">
    <property type="protein sequence ID" value="KAF4229106.1"/>
    <property type="molecule type" value="Genomic_DNA"/>
</dbReference>
<feature type="compositionally biased region" description="Polar residues" evidence="2">
    <location>
        <begin position="676"/>
        <end position="699"/>
    </location>
</feature>
<feature type="region of interest" description="Disordered" evidence="2">
    <location>
        <begin position="731"/>
        <end position="831"/>
    </location>
</feature>
<reference evidence="5" key="2">
    <citation type="submission" date="2020-04" db="EMBL/GenBank/DDBJ databases">
        <authorList>
            <person name="Santos R.A.C."/>
            <person name="Steenwyk J.L."/>
            <person name="Rivero-Menendez O."/>
            <person name="Mead M.E."/>
            <person name="Silva L.P."/>
            <person name="Bastos R.W."/>
            <person name="Alastruey-Izquierdo A."/>
            <person name="Goldman G.H."/>
            <person name="Rokas A."/>
        </authorList>
    </citation>
    <scope>NUCLEOTIDE SEQUENCE</scope>
    <source>
        <strain evidence="5">CNM-CM6805</strain>
    </source>
</reference>
<dbReference type="GO" id="GO:0003723">
    <property type="term" value="F:RNA binding"/>
    <property type="evidence" value="ECO:0007669"/>
    <property type="project" value="UniProtKB-UniRule"/>
</dbReference>
<dbReference type="InterPro" id="IPR006509">
    <property type="entry name" value="RBM39_SF"/>
</dbReference>
<dbReference type="SUPFAM" id="SSF54928">
    <property type="entry name" value="RNA-binding domain, RBD"/>
    <property type="match status" value="1"/>
</dbReference>
<evidence type="ECO:0000256" key="1">
    <source>
        <dbReference type="PROSITE-ProRule" id="PRU00176"/>
    </source>
</evidence>
<evidence type="ECO:0000313" key="5">
    <source>
        <dbReference type="EMBL" id="KAF4229106.1"/>
    </source>
</evidence>
<dbReference type="PROSITE" id="PS50102">
    <property type="entry name" value="RRM"/>
    <property type="match status" value="1"/>
</dbReference>
<dbReference type="InterPro" id="IPR000504">
    <property type="entry name" value="RRM_dom"/>
</dbReference>
<keyword evidence="6" id="KW-1185">Reference proteome</keyword>
<feature type="domain" description="RRM" evidence="4">
    <location>
        <begin position="534"/>
        <end position="612"/>
    </location>
</feature>
<sequence>MLKPFQIRDLHGSPTQGDAYNSLDCLPQGNHGHSTSRRSGIVQLSASDYDEIALSRPRARLTYVDDDDGEIITVGSSLELSQRLDEPIYDMPIQSDPTQDSAIPETMHIFDIRRSNSVTELWKRFEYNPAGRETEGTKKAVESTTDNSTPPLQDGREPNAGLSSNEGSESLLAAFETEMAKVLSASESRNTNDAEEIPSSTEVPNESASSGRRTNPAVALAQAMHHLINGAEMIGSEVRSRLPELEHQLEHHLQNAQRVLPENVGSTVQAALASLDAQMRNLTNALNNASSARDRRTSNMFRGDVPTPAEAVDSLYTMASELGQMGHTLYSAFETEFGSRIGARDASQPSDESLQNPTPGDEAAVNRAPSAEGTVSSTKTEKEAKIPLTAEEPDTTSRGQGNLVRGALSLIRLIVIPTTTTIIRIRLPLLRIAITIFIPILVLILIIPTTIIDISLVPFLRHPHHMNIIIFLLPLTYLTRSIPPIFLARHGEPTAPSVHHFRLIRVLTIMDHGALPARDQVTDAGAGALRSANAVLFIGNVGFNVSEKTIRDVFAAKGFLVDVHLPLDAETRKHAGFGYLYFPSIHAARAALDALQGTHIDGHSINLELSDHSPITSLHPDLVPEWGHARRPSELHSSVNPSSGTKPERREAGQDGKGEESITAREKRQVPLSVTDLCSSNEGTDQVPKGNNTLSTTPDNFPRLTRDLEQSRFPPMSQIDAHVLTHHRRDPDTSVLGASAPECDASHENDVPGRSCQLQSTPGSFPDDDGDARSGPFQEVAQTSGTGNDDHREPRRSKSMRYLNRNGDRSPSRALRRRATERHSLRHGTRNSVGGFHDEGCAYDNYSNTFGLSRPQSLTLSQEEITVPDENEQQFGARQSAIDDCVVSLIDLGYENTLEGGIQRIAVYAAAADGKISDAIEMIEEERKAYEQQGL</sequence>
<evidence type="ECO:0000256" key="2">
    <source>
        <dbReference type="SAM" id="MobiDB-lite"/>
    </source>
</evidence>
<feature type="compositionally biased region" description="Basic and acidic residues" evidence="2">
    <location>
        <begin position="132"/>
        <end position="141"/>
    </location>
</feature>
<feature type="region of interest" description="Disordered" evidence="2">
    <location>
        <begin position="342"/>
        <end position="399"/>
    </location>
</feature>
<feature type="region of interest" description="Disordered" evidence="2">
    <location>
        <begin position="1"/>
        <end position="39"/>
    </location>
</feature>
<keyword evidence="3" id="KW-0472">Membrane</keyword>
<feature type="compositionally biased region" description="Polar residues" evidence="2">
    <location>
        <begin position="198"/>
        <end position="213"/>
    </location>
</feature>
<evidence type="ECO:0000313" key="6">
    <source>
        <dbReference type="Proteomes" id="UP000653565"/>
    </source>
</evidence>
<dbReference type="InterPro" id="IPR035979">
    <property type="entry name" value="RBD_domain_sf"/>
</dbReference>
<feature type="compositionally biased region" description="Basic and acidic residues" evidence="2">
    <location>
        <begin position="646"/>
        <end position="669"/>
    </location>
</feature>
<keyword evidence="3" id="KW-1133">Transmembrane helix</keyword>
<dbReference type="PANTHER" id="PTHR48036">
    <property type="entry name" value="SPLICING FACTOR (PAD-1), PUTATIVE (AFU_ORTHOLOGUE AFUA_1G15810)-RELATED"/>
    <property type="match status" value="1"/>
</dbReference>
<accession>A0A8H4GV06</accession>
<feature type="region of interest" description="Disordered" evidence="2">
    <location>
        <begin position="184"/>
        <end position="214"/>
    </location>
</feature>
<organism evidence="5 6">
    <name type="scientific">Aspergillus fumigatiaffinis</name>
    <dbReference type="NCBI Taxonomy" id="340414"/>
    <lineage>
        <taxon>Eukaryota</taxon>
        <taxon>Fungi</taxon>
        <taxon>Dikarya</taxon>
        <taxon>Ascomycota</taxon>
        <taxon>Pezizomycotina</taxon>
        <taxon>Eurotiomycetes</taxon>
        <taxon>Eurotiomycetidae</taxon>
        <taxon>Eurotiales</taxon>
        <taxon>Aspergillaceae</taxon>
        <taxon>Aspergillus</taxon>
        <taxon>Aspergillus subgen. Fumigati</taxon>
    </lineage>
</organism>
<name>A0A8H4GV06_9EURO</name>